<dbReference type="EMBL" id="QEAN01000068">
    <property type="protein sequence ID" value="TPX50388.1"/>
    <property type="molecule type" value="Genomic_DNA"/>
</dbReference>
<dbReference type="GO" id="GO:0061630">
    <property type="term" value="F:ubiquitin protein ligase activity"/>
    <property type="evidence" value="ECO:0007669"/>
    <property type="project" value="UniProtKB-EC"/>
</dbReference>
<dbReference type="Pfam" id="PF12483">
    <property type="entry name" value="GIDE"/>
    <property type="match status" value="1"/>
</dbReference>
<evidence type="ECO:0000256" key="6">
    <source>
        <dbReference type="ARBA" id="ARBA00022723"/>
    </source>
</evidence>
<proteinExistence type="predicted"/>
<dbReference type="VEuPathDB" id="FungiDB:SeMB42_g02263"/>
<dbReference type="GO" id="GO:0008270">
    <property type="term" value="F:zinc ion binding"/>
    <property type="evidence" value="ECO:0007669"/>
    <property type="project" value="UniProtKB-KW"/>
</dbReference>
<feature type="region of interest" description="Disordered" evidence="12">
    <location>
        <begin position="22"/>
        <end position="48"/>
    </location>
</feature>
<evidence type="ECO:0000256" key="7">
    <source>
        <dbReference type="ARBA" id="ARBA00022771"/>
    </source>
</evidence>
<keyword evidence="9" id="KW-0862">Zinc</keyword>
<dbReference type="GO" id="GO:0016020">
    <property type="term" value="C:membrane"/>
    <property type="evidence" value="ECO:0007669"/>
    <property type="project" value="UniProtKB-SubCell"/>
</dbReference>
<evidence type="ECO:0000313" key="15">
    <source>
        <dbReference type="Proteomes" id="UP000317494"/>
    </source>
</evidence>
<feature type="domain" description="E3 Ubiquitin ligase MUL1-like" evidence="13">
    <location>
        <begin position="151"/>
        <end position="216"/>
    </location>
</feature>
<reference evidence="14 15" key="1">
    <citation type="journal article" date="2019" name="Sci. Rep.">
        <title>Comparative genomics of chytrid fungi reveal insights into the obligate biotrophic and pathogenic lifestyle of Synchytrium endobioticum.</title>
        <authorList>
            <person name="van de Vossenberg B.T.L.H."/>
            <person name="Warris S."/>
            <person name="Nguyen H.D.T."/>
            <person name="van Gent-Pelzer M.P.E."/>
            <person name="Joly D.L."/>
            <person name="van de Geest H.C."/>
            <person name="Bonants P.J.M."/>
            <person name="Smith D.S."/>
            <person name="Levesque C.A."/>
            <person name="van der Lee T.A.J."/>
        </authorList>
    </citation>
    <scope>NUCLEOTIDE SEQUENCE [LARGE SCALE GENOMIC DNA]</scope>
    <source>
        <strain evidence="14 15">MB42</strain>
    </source>
</reference>
<dbReference type="InterPro" id="IPR022170">
    <property type="entry name" value="MUL1-like"/>
</dbReference>
<keyword evidence="10" id="KW-1133">Transmembrane helix</keyword>
<keyword evidence="15" id="KW-1185">Reference proteome</keyword>
<evidence type="ECO:0000256" key="10">
    <source>
        <dbReference type="ARBA" id="ARBA00022989"/>
    </source>
</evidence>
<comment type="subcellular location">
    <subcellularLocation>
        <location evidence="2">Membrane</location>
        <topology evidence="2">Multi-pass membrane protein</topology>
    </subcellularLocation>
</comment>
<evidence type="ECO:0000256" key="4">
    <source>
        <dbReference type="ARBA" id="ARBA00022679"/>
    </source>
</evidence>
<evidence type="ECO:0000256" key="2">
    <source>
        <dbReference type="ARBA" id="ARBA00004141"/>
    </source>
</evidence>
<evidence type="ECO:0000256" key="3">
    <source>
        <dbReference type="ARBA" id="ARBA00012483"/>
    </source>
</evidence>
<dbReference type="Proteomes" id="UP000317494">
    <property type="component" value="Unassembled WGS sequence"/>
</dbReference>
<evidence type="ECO:0000313" key="14">
    <source>
        <dbReference type="EMBL" id="TPX50388.1"/>
    </source>
</evidence>
<evidence type="ECO:0000256" key="1">
    <source>
        <dbReference type="ARBA" id="ARBA00000900"/>
    </source>
</evidence>
<evidence type="ECO:0000256" key="11">
    <source>
        <dbReference type="ARBA" id="ARBA00023136"/>
    </source>
</evidence>
<name>A0A507DHK6_9FUNG</name>
<protein>
    <recommendedName>
        <fullName evidence="3">RING-type E3 ubiquitin transferase</fullName>
        <ecNumber evidence="3">2.3.2.27</ecNumber>
    </recommendedName>
</protein>
<keyword evidence="7" id="KW-0863">Zinc-finger</keyword>
<evidence type="ECO:0000259" key="13">
    <source>
        <dbReference type="Pfam" id="PF12483"/>
    </source>
</evidence>
<dbReference type="EC" id="2.3.2.27" evidence="3"/>
<dbReference type="AlphaFoldDB" id="A0A507DHK6"/>
<keyword evidence="5" id="KW-0812">Transmembrane</keyword>
<evidence type="ECO:0000256" key="12">
    <source>
        <dbReference type="SAM" id="MobiDB-lite"/>
    </source>
</evidence>
<accession>A0A507DHK6</accession>
<comment type="catalytic activity">
    <reaction evidence="1">
        <text>S-ubiquitinyl-[E2 ubiquitin-conjugating enzyme]-L-cysteine + [acceptor protein]-L-lysine = [E2 ubiquitin-conjugating enzyme]-L-cysteine + N(6)-ubiquitinyl-[acceptor protein]-L-lysine.</text>
        <dbReference type="EC" id="2.3.2.27"/>
    </reaction>
</comment>
<evidence type="ECO:0000256" key="8">
    <source>
        <dbReference type="ARBA" id="ARBA00022786"/>
    </source>
</evidence>
<dbReference type="GO" id="GO:0016567">
    <property type="term" value="P:protein ubiquitination"/>
    <property type="evidence" value="ECO:0007669"/>
    <property type="project" value="InterPro"/>
</dbReference>
<evidence type="ECO:0000256" key="5">
    <source>
        <dbReference type="ARBA" id="ARBA00022692"/>
    </source>
</evidence>
<gene>
    <name evidence="14" type="ORF">SeMB42_g02263</name>
</gene>
<keyword evidence="4" id="KW-0808">Transferase</keyword>
<keyword evidence="11" id="KW-0472">Membrane</keyword>
<comment type="caution">
    <text evidence="14">The sequence shown here is derived from an EMBL/GenBank/DDBJ whole genome shotgun (WGS) entry which is preliminary data.</text>
</comment>
<keyword evidence="6" id="KW-0479">Metal-binding</keyword>
<keyword evidence="8" id="KW-0833">Ubl conjugation pathway</keyword>
<sequence length="250" mass="27539">MDLRGTGTTSYKSQIRLMLATTNIPVEDDPNQEGPGKQTPRRKQGLDIGITEQARGSHRSGIYVKLKGTAEAGSAGKLIKAPLSGFDCVFVRTSYLGNRVRFSSDIQAHEREEVQEIPWGIRLSDDSRIGVITSGADLVIDGTVQEQFISESVIQNLSPVIILGWVKEATPNVCTVSKPMLRWFLISTSTEDDLIQKYNKWWYIWSATGVLSLVVGAVKALHTLQNTDVKLARQSHSSGSPEIWSILISV</sequence>
<organism evidence="14 15">
    <name type="scientific">Synchytrium endobioticum</name>
    <dbReference type="NCBI Taxonomy" id="286115"/>
    <lineage>
        <taxon>Eukaryota</taxon>
        <taxon>Fungi</taxon>
        <taxon>Fungi incertae sedis</taxon>
        <taxon>Chytridiomycota</taxon>
        <taxon>Chytridiomycota incertae sedis</taxon>
        <taxon>Chytridiomycetes</taxon>
        <taxon>Synchytriales</taxon>
        <taxon>Synchytriaceae</taxon>
        <taxon>Synchytrium</taxon>
    </lineage>
</organism>
<evidence type="ECO:0000256" key="9">
    <source>
        <dbReference type="ARBA" id="ARBA00022833"/>
    </source>
</evidence>